<dbReference type="CDD" id="cd12797">
    <property type="entry name" value="M23_peptidase"/>
    <property type="match status" value="1"/>
</dbReference>
<dbReference type="Gene3D" id="2.70.70.10">
    <property type="entry name" value="Glucose Permease (Domain IIA)"/>
    <property type="match status" value="1"/>
</dbReference>
<dbReference type="InterPro" id="IPR011055">
    <property type="entry name" value="Dup_hybrid_motif"/>
</dbReference>
<protein>
    <submittedName>
        <fullName evidence="2">M23 family metallopeptidase</fullName>
    </submittedName>
</protein>
<dbReference type="PANTHER" id="PTHR21666:SF270">
    <property type="entry name" value="MUREIN HYDROLASE ACTIVATOR ENVC"/>
    <property type="match status" value="1"/>
</dbReference>
<name>A0ABY6FQM7_9MICC</name>
<dbReference type="Proteomes" id="UP001063368">
    <property type="component" value="Chromosome"/>
</dbReference>
<dbReference type="InterPro" id="IPR016047">
    <property type="entry name" value="M23ase_b-sheet_dom"/>
</dbReference>
<dbReference type="Pfam" id="PF01551">
    <property type="entry name" value="Peptidase_M23"/>
    <property type="match status" value="1"/>
</dbReference>
<evidence type="ECO:0000313" key="2">
    <source>
        <dbReference type="EMBL" id="UYB35513.1"/>
    </source>
</evidence>
<reference evidence="2" key="1">
    <citation type="submission" date="2022-09" db="EMBL/GenBank/DDBJ databases">
        <authorList>
            <person name="Li D."/>
            <person name="Cheng J."/>
            <person name="Li Y."/>
        </authorList>
    </citation>
    <scope>NUCLEOTIDE SEQUENCE</scope>
    <source>
        <strain evidence="2">DL</strain>
    </source>
</reference>
<dbReference type="SUPFAM" id="SSF51261">
    <property type="entry name" value="Duplicated hybrid motif"/>
    <property type="match status" value="1"/>
</dbReference>
<organism evidence="2 3">
    <name type="scientific">Arthrobacter koreensis</name>
    <dbReference type="NCBI Taxonomy" id="199136"/>
    <lineage>
        <taxon>Bacteria</taxon>
        <taxon>Bacillati</taxon>
        <taxon>Actinomycetota</taxon>
        <taxon>Actinomycetes</taxon>
        <taxon>Micrococcales</taxon>
        <taxon>Micrococcaceae</taxon>
        <taxon>Arthrobacter</taxon>
    </lineage>
</organism>
<accession>A0ABY6FQM7</accession>
<evidence type="ECO:0000313" key="3">
    <source>
        <dbReference type="Proteomes" id="UP001063368"/>
    </source>
</evidence>
<dbReference type="EMBL" id="CP106856">
    <property type="protein sequence ID" value="UYB35513.1"/>
    <property type="molecule type" value="Genomic_DNA"/>
</dbReference>
<feature type="domain" description="M23ase beta-sheet core" evidence="1">
    <location>
        <begin position="48"/>
        <end position="150"/>
    </location>
</feature>
<dbReference type="RefSeq" id="WP_263127518.1">
    <property type="nucleotide sequence ID" value="NZ_CP106856.1"/>
</dbReference>
<dbReference type="InterPro" id="IPR050570">
    <property type="entry name" value="Cell_wall_metabolism_enzyme"/>
</dbReference>
<gene>
    <name evidence="2" type="ORF">N9A08_12890</name>
</gene>
<dbReference type="PANTHER" id="PTHR21666">
    <property type="entry name" value="PEPTIDASE-RELATED"/>
    <property type="match status" value="1"/>
</dbReference>
<sequence>MILTHRPVPHDISQVFGNNATAGVSGNWNGTETQRLVAQFGNYQPAGHLAVDFACPSGTPIVAAAAGTVVYAGPGQHMPASVAAKYGYIYGSPDSGNITVIDHGDGSATAYSHQSQVQVTAGQRVSGGERIGLSGATGRITGAHLHFEYMTLPINYGSPYYSRSDPMRQYGGNIQTASSTYDTLEDLMASYNEDEKRRILAAADRINGTIPDRRHKDGTAVKVAMEDTTLSKADGGYQNGIAMDQVRALGRIETALGTKLDKNDGHSLRLAIQSNSGGGDPQAIAKAVIDAVGRDLAGDVVKELGAALTKEN</sequence>
<evidence type="ECO:0000259" key="1">
    <source>
        <dbReference type="Pfam" id="PF01551"/>
    </source>
</evidence>
<proteinExistence type="predicted"/>
<keyword evidence="3" id="KW-1185">Reference proteome</keyword>